<gene>
    <name evidence="1" type="ORF">SDC9_23745</name>
</gene>
<dbReference type="AlphaFoldDB" id="A0A644UFW2"/>
<sequence length="193" mass="22961">MSEDWEAKRKAQEWLILLVLGAAPEREISMLHLEKEVFLLWKFHPSIPQFITFVAYQRGPYSSEIRDAITAPYYLTEEWEYRPPTKKDDLTGGFVFLTLDGIKKYKDYYAKMLKKEDMRSLLAGIRIVRTTYDELSPEELLLLIYDTYPDFRTKSEVAKEIYDQRDKIVEKLYKRGIVSESKAEYLKEAKWYS</sequence>
<dbReference type="EMBL" id="VSSQ01000111">
    <property type="protein sequence ID" value="MPL77885.1"/>
    <property type="molecule type" value="Genomic_DNA"/>
</dbReference>
<organism evidence="1">
    <name type="scientific">bioreactor metagenome</name>
    <dbReference type="NCBI Taxonomy" id="1076179"/>
    <lineage>
        <taxon>unclassified sequences</taxon>
        <taxon>metagenomes</taxon>
        <taxon>ecological metagenomes</taxon>
    </lineage>
</organism>
<proteinExistence type="predicted"/>
<accession>A0A644UFW2</accession>
<comment type="caution">
    <text evidence="1">The sequence shown here is derived from an EMBL/GenBank/DDBJ whole genome shotgun (WGS) entry which is preliminary data.</text>
</comment>
<name>A0A644UFW2_9ZZZZ</name>
<protein>
    <submittedName>
        <fullName evidence="1">Uncharacterized protein</fullName>
    </submittedName>
</protein>
<reference evidence="1" key="1">
    <citation type="submission" date="2019-08" db="EMBL/GenBank/DDBJ databases">
        <authorList>
            <person name="Kucharzyk K."/>
            <person name="Murdoch R.W."/>
            <person name="Higgins S."/>
            <person name="Loffler F."/>
        </authorList>
    </citation>
    <scope>NUCLEOTIDE SEQUENCE</scope>
</reference>
<evidence type="ECO:0000313" key="1">
    <source>
        <dbReference type="EMBL" id="MPL77885.1"/>
    </source>
</evidence>